<name>A0A8J6PQ58_9HYPH</name>
<protein>
    <submittedName>
        <fullName evidence="2">Uncharacterized protein</fullName>
    </submittedName>
</protein>
<accession>A0A8J6PQ58</accession>
<dbReference type="AlphaFoldDB" id="A0A8J6PQ58"/>
<comment type="caution">
    <text evidence="2">The sequence shown here is derived from an EMBL/GenBank/DDBJ whole genome shotgun (WGS) entry which is preliminary data.</text>
</comment>
<gene>
    <name evidence="2" type="ORF">ICI42_00150</name>
</gene>
<dbReference type="Proteomes" id="UP000643405">
    <property type="component" value="Unassembled WGS sequence"/>
</dbReference>
<evidence type="ECO:0000256" key="1">
    <source>
        <dbReference type="SAM" id="MobiDB-lite"/>
    </source>
</evidence>
<evidence type="ECO:0000313" key="3">
    <source>
        <dbReference type="Proteomes" id="UP000643405"/>
    </source>
</evidence>
<keyword evidence="3" id="KW-1185">Reference proteome</keyword>
<evidence type="ECO:0000313" key="2">
    <source>
        <dbReference type="EMBL" id="MBD0413069.1"/>
    </source>
</evidence>
<reference evidence="2" key="1">
    <citation type="submission" date="2020-09" db="EMBL/GenBank/DDBJ databases">
        <title>Genome seq and assembly of Tianweitania sp.</title>
        <authorList>
            <person name="Chhetri G."/>
        </authorList>
    </citation>
    <scope>NUCLEOTIDE SEQUENCE</scope>
    <source>
        <strain evidence="2">Rool2</strain>
    </source>
</reference>
<proteinExistence type="predicted"/>
<organism evidence="2 3">
    <name type="scientific">Oryzicola mucosus</name>
    <dbReference type="NCBI Taxonomy" id="2767425"/>
    <lineage>
        <taxon>Bacteria</taxon>
        <taxon>Pseudomonadati</taxon>
        <taxon>Pseudomonadota</taxon>
        <taxon>Alphaproteobacteria</taxon>
        <taxon>Hyphomicrobiales</taxon>
        <taxon>Phyllobacteriaceae</taxon>
        <taxon>Oryzicola</taxon>
    </lineage>
</organism>
<feature type="region of interest" description="Disordered" evidence="1">
    <location>
        <begin position="1"/>
        <end position="32"/>
    </location>
</feature>
<dbReference type="EMBL" id="JACVVX010000001">
    <property type="protein sequence ID" value="MBD0413069.1"/>
    <property type="molecule type" value="Genomic_DNA"/>
</dbReference>
<feature type="compositionally biased region" description="Polar residues" evidence="1">
    <location>
        <begin position="18"/>
        <end position="30"/>
    </location>
</feature>
<sequence length="131" mass="14291">MTHQDLPSPKPHQPLRLPTSQSALSSSPRHINSDDMSVISRILGKVCRRQHVLAGSADEKRIAALRIWEFQYGENSEADLTKAFTSGGSFKLTIPFEKLNQIFGDASRRGEDDLIVSSALLAITTNSGVAS</sequence>
<dbReference type="RefSeq" id="WP_188162527.1">
    <property type="nucleotide sequence ID" value="NZ_JACVVX010000001.1"/>
</dbReference>